<evidence type="ECO:0000313" key="1">
    <source>
        <dbReference type="EMBL" id="MFH8250461.1"/>
    </source>
</evidence>
<evidence type="ECO:0008006" key="3">
    <source>
        <dbReference type="Google" id="ProtNLM"/>
    </source>
</evidence>
<accession>A0ABW7Q6I6</accession>
<evidence type="ECO:0000313" key="2">
    <source>
        <dbReference type="Proteomes" id="UP001610861"/>
    </source>
</evidence>
<keyword evidence="2" id="KW-1185">Reference proteome</keyword>
<name>A0ABW7Q6I6_9MICO</name>
<dbReference type="EMBL" id="JBIQWL010000002">
    <property type="protein sequence ID" value="MFH8250461.1"/>
    <property type="molecule type" value="Genomic_DNA"/>
</dbReference>
<reference evidence="1 2" key="1">
    <citation type="submission" date="2024-09" db="EMBL/GenBank/DDBJ databases">
        <authorList>
            <person name="Pan X."/>
        </authorList>
    </citation>
    <scope>NUCLEOTIDE SEQUENCE [LARGE SCALE GENOMIC DNA]</scope>
    <source>
        <strain evidence="1 2">B2969</strain>
    </source>
</reference>
<protein>
    <recommendedName>
        <fullName evidence="3">Polyketide cyclase</fullName>
    </recommendedName>
</protein>
<sequence>MVDATVNHGVAAVFPYLADPTKWHDFAPAVEFRRQMDAGPACVGTRWMGTDRIGPFRIHFVDRLDLLDENRRVVWVSSAPWNSRVEYACTGSGSCTRVHAEYEGELGDSLRWQVGWLPVWGWHWILARDFLRLDRLLTAGARAAERWELQHGRVE</sequence>
<dbReference type="RefSeq" id="WP_396640397.1">
    <property type="nucleotide sequence ID" value="NZ_JBIQWL010000002.1"/>
</dbReference>
<proteinExistence type="predicted"/>
<dbReference type="InterPro" id="IPR023393">
    <property type="entry name" value="START-like_dom_sf"/>
</dbReference>
<gene>
    <name evidence="1" type="ORF">ACH3VR_08875</name>
</gene>
<dbReference type="Gene3D" id="3.30.530.20">
    <property type="match status" value="1"/>
</dbReference>
<dbReference type="Proteomes" id="UP001610861">
    <property type="component" value="Unassembled WGS sequence"/>
</dbReference>
<comment type="caution">
    <text evidence="1">The sequence shown here is derived from an EMBL/GenBank/DDBJ whole genome shotgun (WGS) entry which is preliminary data.</text>
</comment>
<organism evidence="1 2">
    <name type="scientific">Microbacterium alkaliflavum</name>
    <dbReference type="NCBI Taxonomy" id="3248839"/>
    <lineage>
        <taxon>Bacteria</taxon>
        <taxon>Bacillati</taxon>
        <taxon>Actinomycetota</taxon>
        <taxon>Actinomycetes</taxon>
        <taxon>Micrococcales</taxon>
        <taxon>Microbacteriaceae</taxon>
        <taxon>Microbacterium</taxon>
    </lineage>
</organism>
<dbReference type="SUPFAM" id="SSF55961">
    <property type="entry name" value="Bet v1-like"/>
    <property type="match status" value="1"/>
</dbReference>